<feature type="compositionally biased region" description="Polar residues" evidence="1">
    <location>
        <begin position="63"/>
        <end position="107"/>
    </location>
</feature>
<dbReference type="OrthoDB" id="3364141at2759"/>
<accession>A0A5C3KFT0</accession>
<reference evidence="2 3" key="1">
    <citation type="journal article" date="2019" name="Nat. Ecol. Evol.">
        <title>Megaphylogeny resolves global patterns of mushroom evolution.</title>
        <authorList>
            <person name="Varga T."/>
            <person name="Krizsan K."/>
            <person name="Foldi C."/>
            <person name="Dima B."/>
            <person name="Sanchez-Garcia M."/>
            <person name="Sanchez-Ramirez S."/>
            <person name="Szollosi G.J."/>
            <person name="Szarkandi J.G."/>
            <person name="Papp V."/>
            <person name="Albert L."/>
            <person name="Andreopoulos W."/>
            <person name="Angelini C."/>
            <person name="Antonin V."/>
            <person name="Barry K.W."/>
            <person name="Bougher N.L."/>
            <person name="Buchanan P."/>
            <person name="Buyck B."/>
            <person name="Bense V."/>
            <person name="Catcheside P."/>
            <person name="Chovatia M."/>
            <person name="Cooper J."/>
            <person name="Damon W."/>
            <person name="Desjardin D."/>
            <person name="Finy P."/>
            <person name="Geml J."/>
            <person name="Haridas S."/>
            <person name="Hughes K."/>
            <person name="Justo A."/>
            <person name="Karasinski D."/>
            <person name="Kautmanova I."/>
            <person name="Kiss B."/>
            <person name="Kocsube S."/>
            <person name="Kotiranta H."/>
            <person name="LaButti K.M."/>
            <person name="Lechner B.E."/>
            <person name="Liimatainen K."/>
            <person name="Lipzen A."/>
            <person name="Lukacs Z."/>
            <person name="Mihaltcheva S."/>
            <person name="Morgado L.N."/>
            <person name="Niskanen T."/>
            <person name="Noordeloos M.E."/>
            <person name="Ohm R.A."/>
            <person name="Ortiz-Santana B."/>
            <person name="Ovrebo C."/>
            <person name="Racz N."/>
            <person name="Riley R."/>
            <person name="Savchenko A."/>
            <person name="Shiryaev A."/>
            <person name="Soop K."/>
            <person name="Spirin V."/>
            <person name="Szebenyi C."/>
            <person name="Tomsovsky M."/>
            <person name="Tulloss R.E."/>
            <person name="Uehling J."/>
            <person name="Grigoriev I.V."/>
            <person name="Vagvolgyi C."/>
            <person name="Papp T."/>
            <person name="Martin F.M."/>
            <person name="Miettinen O."/>
            <person name="Hibbett D.S."/>
            <person name="Nagy L.G."/>
        </authorList>
    </citation>
    <scope>NUCLEOTIDE SEQUENCE [LARGE SCALE GENOMIC DNA]</scope>
    <source>
        <strain evidence="2 3">CBS 121175</strain>
    </source>
</reference>
<evidence type="ECO:0000313" key="2">
    <source>
        <dbReference type="EMBL" id="TFK18921.1"/>
    </source>
</evidence>
<evidence type="ECO:0000313" key="3">
    <source>
        <dbReference type="Proteomes" id="UP000307440"/>
    </source>
</evidence>
<sequence>MASFQTYSSSNHFRHPWFDAGVMKRKQSPQLPSDMDDEDEQLTPPLKRRRCTTLENGIAHMSLSPSRSRVSNTTPSNVPTNDEISTPRSSLSGVVQQFIPDSSSTEEPTIPEVKMKTSSWYEPEPDRIVITDLDSFADEDDEADKLVDKGGSGGFEVHPAFLEHIRAGRKKLDPTSAPSQALVLFRPPPLPLPPSIPEERINSNQVAEEPVQQDEFAMDLDT</sequence>
<dbReference type="AlphaFoldDB" id="A0A5C3KFT0"/>
<evidence type="ECO:0000256" key="1">
    <source>
        <dbReference type="SAM" id="MobiDB-lite"/>
    </source>
</evidence>
<dbReference type="Proteomes" id="UP000307440">
    <property type="component" value="Unassembled WGS sequence"/>
</dbReference>
<dbReference type="EMBL" id="ML210369">
    <property type="protein sequence ID" value="TFK18921.1"/>
    <property type="molecule type" value="Genomic_DNA"/>
</dbReference>
<name>A0A5C3KFT0_COPMA</name>
<feature type="region of interest" description="Disordered" evidence="1">
    <location>
        <begin position="186"/>
        <end position="222"/>
    </location>
</feature>
<proteinExistence type="predicted"/>
<feature type="region of interest" description="Disordered" evidence="1">
    <location>
        <begin position="1"/>
        <end position="119"/>
    </location>
</feature>
<gene>
    <name evidence="2" type="ORF">FA15DRAFT_232900</name>
</gene>
<protein>
    <submittedName>
        <fullName evidence="2">Uncharacterized protein</fullName>
    </submittedName>
</protein>
<organism evidence="2 3">
    <name type="scientific">Coprinopsis marcescibilis</name>
    <name type="common">Agaric fungus</name>
    <name type="synonym">Psathyrella marcescibilis</name>
    <dbReference type="NCBI Taxonomy" id="230819"/>
    <lineage>
        <taxon>Eukaryota</taxon>
        <taxon>Fungi</taxon>
        <taxon>Dikarya</taxon>
        <taxon>Basidiomycota</taxon>
        <taxon>Agaricomycotina</taxon>
        <taxon>Agaricomycetes</taxon>
        <taxon>Agaricomycetidae</taxon>
        <taxon>Agaricales</taxon>
        <taxon>Agaricineae</taxon>
        <taxon>Psathyrellaceae</taxon>
        <taxon>Coprinopsis</taxon>
    </lineage>
</organism>
<feature type="compositionally biased region" description="Polar residues" evidence="1">
    <location>
        <begin position="1"/>
        <end position="11"/>
    </location>
</feature>
<dbReference type="STRING" id="230819.A0A5C3KFT0"/>
<feature type="compositionally biased region" description="Pro residues" evidence="1">
    <location>
        <begin position="186"/>
        <end position="196"/>
    </location>
</feature>
<keyword evidence="3" id="KW-1185">Reference proteome</keyword>